<evidence type="ECO:0000259" key="1">
    <source>
        <dbReference type="Pfam" id="PF12697"/>
    </source>
</evidence>
<evidence type="ECO:0000313" key="2">
    <source>
        <dbReference type="EMBL" id="MXY34705.1"/>
    </source>
</evidence>
<name>A0A6B0Y378_9RHOB</name>
<dbReference type="PRINTS" id="PR00111">
    <property type="entry name" value="ABHYDROLASE"/>
</dbReference>
<dbReference type="InterPro" id="IPR050266">
    <property type="entry name" value="AB_hydrolase_sf"/>
</dbReference>
<reference evidence="2" key="1">
    <citation type="submission" date="2019-09" db="EMBL/GenBank/DDBJ databases">
        <title>Characterisation of the sponge microbiome using genome-centric metagenomics.</title>
        <authorList>
            <person name="Engelberts J.P."/>
            <person name="Robbins S.J."/>
            <person name="De Goeij J.M."/>
            <person name="Aranda M."/>
            <person name="Bell S.C."/>
            <person name="Webster N.S."/>
        </authorList>
    </citation>
    <scope>NUCLEOTIDE SEQUENCE</scope>
    <source>
        <strain evidence="2">SB0664_bin_43</strain>
    </source>
</reference>
<feature type="domain" description="AB hydrolase-1" evidence="1">
    <location>
        <begin position="4"/>
        <end position="225"/>
    </location>
</feature>
<protein>
    <submittedName>
        <fullName evidence="2">Alpha/beta fold hydrolase</fullName>
    </submittedName>
</protein>
<dbReference type="Pfam" id="PF12697">
    <property type="entry name" value="Abhydrolase_6"/>
    <property type="match status" value="1"/>
</dbReference>
<dbReference type="PANTHER" id="PTHR43798">
    <property type="entry name" value="MONOACYLGLYCEROL LIPASE"/>
    <property type="match status" value="1"/>
</dbReference>
<dbReference type="EMBL" id="VXRY01000475">
    <property type="protein sequence ID" value="MXY34705.1"/>
    <property type="molecule type" value="Genomic_DNA"/>
</dbReference>
<proteinExistence type="predicted"/>
<dbReference type="InterPro" id="IPR029058">
    <property type="entry name" value="AB_hydrolase_fold"/>
</dbReference>
<dbReference type="GO" id="GO:0016787">
    <property type="term" value="F:hydrolase activity"/>
    <property type="evidence" value="ECO:0007669"/>
    <property type="project" value="UniProtKB-KW"/>
</dbReference>
<dbReference type="Gene3D" id="3.40.50.1820">
    <property type="entry name" value="alpha/beta hydrolase"/>
    <property type="match status" value="1"/>
</dbReference>
<accession>A0A6B0Y378</accession>
<gene>
    <name evidence="2" type="ORF">F4Y60_11590</name>
</gene>
<comment type="caution">
    <text evidence="2">The sequence shown here is derived from an EMBL/GenBank/DDBJ whole genome shotgun (WGS) entry which is preliminary data.</text>
</comment>
<keyword evidence="2" id="KW-0378">Hydrolase</keyword>
<dbReference type="AlphaFoldDB" id="A0A6B0Y378"/>
<organism evidence="2">
    <name type="scientific">Boseongicola sp. SB0664_bin_43</name>
    <dbReference type="NCBI Taxonomy" id="2604844"/>
    <lineage>
        <taxon>Bacteria</taxon>
        <taxon>Pseudomonadati</taxon>
        <taxon>Pseudomonadota</taxon>
        <taxon>Alphaproteobacteria</taxon>
        <taxon>Rhodobacterales</taxon>
        <taxon>Paracoccaceae</taxon>
        <taxon>Boseongicola</taxon>
    </lineage>
</organism>
<dbReference type="SUPFAM" id="SSF53474">
    <property type="entry name" value="alpha/beta-Hydrolases"/>
    <property type="match status" value="1"/>
</dbReference>
<dbReference type="InterPro" id="IPR000073">
    <property type="entry name" value="AB_hydrolase_1"/>
</dbReference>
<sequence length="238" mass="25469">MRAVFLHGFAADRLTWVGTTPAIPGIDAVTPDLPGHGKSISDLGDGSLEDLASRLIARIKRGPPVWLIGHSLGGGLALKLAAEMPELFRGLVLLAPIGLGRRLGIVPLKEYPELRDKDEMRRFLEPLVANEGVIAPMVVDNALRQLERDGARDALAKIADQLPTIDAELCALLPRVAEHGLDITVIWGTEDNVASPDRERIEKLGTLVELPGIGHIAHVEAQKQVNTLLADKIAGGTG</sequence>